<dbReference type="AlphaFoldDB" id="A0AAW0AGJ7"/>
<evidence type="ECO:0000256" key="1">
    <source>
        <dbReference type="SAM" id="MobiDB-lite"/>
    </source>
</evidence>
<sequence length="401" mass="45434">MVSLPPRVSLPPSVYYEVAHFSERPERLSLYRVSKRVRALVRGLLYRKIRVGKDAGNLVVRSLAKNPELPQIVELLWFYHRDTLVEGKYWHVALAAMKNLWLLIIPGKLDIPRQLIPRLPFQLRYFGSVSNVSGNWPEFLFSQVALQDIVINGEFRGTSYPGKGTLPALRRVKAQAFDLARLIQHHHTLRIIWLLTPPPYLAQLTLGEVDLLRIAKTRSRLTTIRINVPDFLAFMEAAPSALFTLRDIVLDEDLSWSAFTLKTEDVQYLWESPLQKLAASLDSRFESLVTVFLVFNNRKRSRIGNNRRLLSITDASCFATNYVVRSISGDRELHLMISDDLQCSSAGLIYRISTLLACTKGLVAFAPRNAAQDTPEPLGNQTGDENASPLHHFPALPRSTL</sequence>
<proteinExistence type="predicted"/>
<feature type="region of interest" description="Disordered" evidence="1">
    <location>
        <begin position="373"/>
        <end position="401"/>
    </location>
</feature>
<protein>
    <recommendedName>
        <fullName evidence="4">F-box domain-containing protein</fullName>
    </recommendedName>
</protein>
<evidence type="ECO:0008006" key="4">
    <source>
        <dbReference type="Google" id="ProtNLM"/>
    </source>
</evidence>
<keyword evidence="3" id="KW-1185">Reference proteome</keyword>
<name>A0AAW0AGJ7_9AGAR</name>
<accession>A0AAW0AGJ7</accession>
<evidence type="ECO:0000313" key="3">
    <source>
        <dbReference type="Proteomes" id="UP001362999"/>
    </source>
</evidence>
<evidence type="ECO:0000313" key="2">
    <source>
        <dbReference type="EMBL" id="KAK7007800.1"/>
    </source>
</evidence>
<reference evidence="2 3" key="1">
    <citation type="journal article" date="2024" name="J Genomics">
        <title>Draft genome sequencing and assembly of Favolaschia claudopus CIRM-BRFM 2984 isolated from oak limbs.</title>
        <authorList>
            <person name="Navarro D."/>
            <person name="Drula E."/>
            <person name="Chaduli D."/>
            <person name="Cazenave R."/>
            <person name="Ahrendt S."/>
            <person name="Wang J."/>
            <person name="Lipzen A."/>
            <person name="Daum C."/>
            <person name="Barry K."/>
            <person name="Grigoriev I.V."/>
            <person name="Favel A."/>
            <person name="Rosso M.N."/>
            <person name="Martin F."/>
        </authorList>
    </citation>
    <scope>NUCLEOTIDE SEQUENCE [LARGE SCALE GENOMIC DNA]</scope>
    <source>
        <strain evidence="2 3">CIRM-BRFM 2984</strain>
    </source>
</reference>
<organism evidence="2 3">
    <name type="scientific">Favolaschia claudopus</name>
    <dbReference type="NCBI Taxonomy" id="2862362"/>
    <lineage>
        <taxon>Eukaryota</taxon>
        <taxon>Fungi</taxon>
        <taxon>Dikarya</taxon>
        <taxon>Basidiomycota</taxon>
        <taxon>Agaricomycotina</taxon>
        <taxon>Agaricomycetes</taxon>
        <taxon>Agaricomycetidae</taxon>
        <taxon>Agaricales</taxon>
        <taxon>Marasmiineae</taxon>
        <taxon>Mycenaceae</taxon>
        <taxon>Favolaschia</taxon>
    </lineage>
</organism>
<dbReference type="EMBL" id="JAWWNJ010000069">
    <property type="protein sequence ID" value="KAK7007800.1"/>
    <property type="molecule type" value="Genomic_DNA"/>
</dbReference>
<comment type="caution">
    <text evidence="2">The sequence shown here is derived from an EMBL/GenBank/DDBJ whole genome shotgun (WGS) entry which is preliminary data.</text>
</comment>
<dbReference type="Proteomes" id="UP001362999">
    <property type="component" value="Unassembled WGS sequence"/>
</dbReference>
<gene>
    <name evidence="2" type="ORF">R3P38DRAFT_3211442</name>
</gene>